<keyword evidence="1" id="KW-0175">Coiled coil</keyword>
<comment type="caution">
    <text evidence="2">The sequence shown here is derived from an EMBL/GenBank/DDBJ whole genome shotgun (WGS) entry which is preliminary data.</text>
</comment>
<reference evidence="2 3" key="1">
    <citation type="submission" date="2019-03" db="EMBL/GenBank/DDBJ databases">
        <title>Single cell metagenomics reveals metabolic interactions within the superorganism composed of flagellate Streblomastix strix and complex community of Bacteroidetes bacteria on its surface.</title>
        <authorList>
            <person name="Treitli S.C."/>
            <person name="Kolisko M."/>
            <person name="Husnik F."/>
            <person name="Keeling P."/>
            <person name="Hampl V."/>
        </authorList>
    </citation>
    <scope>NUCLEOTIDE SEQUENCE [LARGE SCALE GENOMIC DNA]</scope>
    <source>
        <strain evidence="2">ST1C</strain>
    </source>
</reference>
<evidence type="ECO:0000256" key="1">
    <source>
        <dbReference type="SAM" id="Coils"/>
    </source>
</evidence>
<evidence type="ECO:0000313" key="2">
    <source>
        <dbReference type="EMBL" id="KAA6393860.1"/>
    </source>
</evidence>
<dbReference type="AlphaFoldDB" id="A0A5J4WFU4"/>
<accession>A0A5J4WFU4</accession>
<evidence type="ECO:0000313" key="3">
    <source>
        <dbReference type="Proteomes" id="UP000324800"/>
    </source>
</evidence>
<name>A0A5J4WFU4_9EUKA</name>
<sequence length="343" mass="37986">MLKSKGEQHSNTACEAKSKLIKKSPNIMEALMKSGFIQMATFALMEKRTPHHVQTNILDIILDLITSGADIHALGGLLPVLEILTKEKDSQQQEITMKAQIIQTIMKSKSVTIPSPSSQVQDMKKKNEESAKLIEEQKKLNEESKKKIIDLKRQIEEAKPQSGDVAISINVPSGSYTKKDGELTYTSTQVQYKVFPINPEIDQGIYKCELKGSFNPGNGWIGVIKSGLVVPFGQSNHIKPYAKDSMIFCNGSIYQNAKANAGNQATNTNDVQAIEININSTPRTTHLFLSDIQQPVYISGLPESVQYYFLLYTTGQPATVLSLKRLTSPTVANISNAKEVKWQ</sequence>
<organism evidence="2 3">
    <name type="scientific">Streblomastix strix</name>
    <dbReference type="NCBI Taxonomy" id="222440"/>
    <lineage>
        <taxon>Eukaryota</taxon>
        <taxon>Metamonada</taxon>
        <taxon>Preaxostyla</taxon>
        <taxon>Oxymonadida</taxon>
        <taxon>Streblomastigidae</taxon>
        <taxon>Streblomastix</taxon>
    </lineage>
</organism>
<dbReference type="Proteomes" id="UP000324800">
    <property type="component" value="Unassembled WGS sequence"/>
</dbReference>
<dbReference type="EMBL" id="SNRW01002116">
    <property type="protein sequence ID" value="KAA6393860.1"/>
    <property type="molecule type" value="Genomic_DNA"/>
</dbReference>
<feature type="coiled-coil region" evidence="1">
    <location>
        <begin position="120"/>
        <end position="154"/>
    </location>
</feature>
<gene>
    <name evidence="2" type="ORF">EZS28_010611</name>
</gene>
<protein>
    <submittedName>
        <fullName evidence="2">Uncharacterized protein</fullName>
    </submittedName>
</protein>
<proteinExistence type="predicted"/>